<evidence type="ECO:0000256" key="2">
    <source>
        <dbReference type="SAM" id="Phobius"/>
    </source>
</evidence>
<evidence type="ECO:0000313" key="5">
    <source>
        <dbReference type="Proteomes" id="UP000629911"/>
    </source>
</evidence>
<reference evidence="5" key="1">
    <citation type="journal article" date="2019" name="Int. J. Syst. Evol. Microbiol.">
        <title>The Global Catalogue of Microorganisms (GCM) 10K type strain sequencing project: providing services to taxonomists for standard genome sequencing and annotation.</title>
        <authorList>
            <consortium name="The Broad Institute Genomics Platform"/>
            <consortium name="The Broad Institute Genome Sequencing Center for Infectious Disease"/>
            <person name="Wu L."/>
            <person name="Ma J."/>
        </authorList>
    </citation>
    <scope>NUCLEOTIDE SEQUENCE [LARGE SCALE GENOMIC DNA]</scope>
    <source>
        <strain evidence="5">JCM 4422</strain>
    </source>
</reference>
<comment type="caution">
    <text evidence="4">The sequence shown here is derived from an EMBL/GenBank/DDBJ whole genome shotgun (WGS) entry which is preliminary data.</text>
</comment>
<evidence type="ECO:0000313" key="4">
    <source>
        <dbReference type="EMBL" id="GGT61531.1"/>
    </source>
</evidence>
<keyword evidence="2" id="KW-0472">Membrane</keyword>
<feature type="region of interest" description="Disordered" evidence="1">
    <location>
        <begin position="114"/>
        <end position="144"/>
    </location>
</feature>
<keyword evidence="2" id="KW-0812">Transmembrane</keyword>
<feature type="transmembrane region" description="Helical" evidence="2">
    <location>
        <begin position="228"/>
        <end position="251"/>
    </location>
</feature>
<dbReference type="RefSeq" id="WP_189365504.1">
    <property type="nucleotide sequence ID" value="NZ_BMTZ01000012.1"/>
</dbReference>
<evidence type="ECO:0000256" key="1">
    <source>
        <dbReference type="SAM" id="MobiDB-lite"/>
    </source>
</evidence>
<feature type="region of interest" description="Disordered" evidence="1">
    <location>
        <begin position="1"/>
        <end position="24"/>
    </location>
</feature>
<dbReference type="InterPro" id="IPR049082">
    <property type="entry name" value="T7SS_signal"/>
</dbReference>
<gene>
    <name evidence="4" type="ORF">GCM10010287_40060</name>
</gene>
<dbReference type="EMBL" id="BMTZ01000012">
    <property type="protein sequence ID" value="GGT61531.1"/>
    <property type="molecule type" value="Genomic_DNA"/>
</dbReference>
<feature type="region of interest" description="Disordered" evidence="1">
    <location>
        <begin position="421"/>
        <end position="445"/>
    </location>
</feature>
<keyword evidence="2" id="KW-1133">Transmembrane helix</keyword>
<accession>A0ABQ2U174</accession>
<protein>
    <recommendedName>
        <fullName evidence="3">Putative T7SS secretion signal domain-containing protein</fullName>
    </recommendedName>
</protein>
<evidence type="ECO:0000259" key="3">
    <source>
        <dbReference type="Pfam" id="PF21725"/>
    </source>
</evidence>
<organism evidence="4 5">
    <name type="scientific">Streptomyces variabilis</name>
    <dbReference type="NCBI Taxonomy" id="67372"/>
    <lineage>
        <taxon>Bacteria</taxon>
        <taxon>Bacillati</taxon>
        <taxon>Actinomycetota</taxon>
        <taxon>Actinomycetes</taxon>
        <taxon>Kitasatosporales</taxon>
        <taxon>Streptomycetaceae</taxon>
        <taxon>Streptomyces</taxon>
        <taxon>Streptomyces griseoincarnatus group</taxon>
    </lineage>
</organism>
<feature type="domain" description="Putative T7SS secretion signal" evidence="3">
    <location>
        <begin position="21"/>
        <end position="122"/>
    </location>
</feature>
<dbReference type="Pfam" id="PF21725">
    <property type="entry name" value="T7SS_signal"/>
    <property type="match status" value="1"/>
</dbReference>
<feature type="compositionally biased region" description="Basic and acidic residues" evidence="1">
    <location>
        <begin position="430"/>
        <end position="445"/>
    </location>
</feature>
<dbReference type="Proteomes" id="UP000629911">
    <property type="component" value="Unassembled WGS sequence"/>
</dbReference>
<proteinExistence type="predicted"/>
<keyword evidence="5" id="KW-1185">Reference proteome</keyword>
<name>A0ABQ2U174_9ACTN</name>
<feature type="compositionally biased region" description="Basic and acidic residues" evidence="1">
    <location>
        <begin position="114"/>
        <end position="129"/>
    </location>
</feature>
<sequence>MSASSKPRPRDWHPLAESDPVPGDAEEIREEVTHMKSVATTLRDQAERLRKIKNDDELKGKYAGKLREESEVLEKHLREVASRYERVHVHLKKWADELQGFQEDADKVLADAKKEQDQLEAEKSKRESNEEGSPTPSVGETEDDPLHAYRVKLSGIVGNRDDRAAHYAGKIRDEIDDIIEDSFWDDIKGWIHDNIDKIKWVLDALGWAASVLGTLAPFLAFIPIIGPFIGAFVLGLSIFIAASRLVLFLAGEASLTEVLMDCVGLVAFAAGTRMLAKLKTASKAVSTASKAQRTQRLKEALSATRSARNEITRVMATTGDDGLREFGRQTLNRMRKEMSQNAGRVADETPLRPSQLERLGFGDTEARSLINGIRRNSESFSDAAAAAGKSETYYKVAVGAAVMGAGADVTDKALGESPVFPDKPFNETYENFKGETGKLPEDTHW</sequence>
<feature type="transmembrane region" description="Helical" evidence="2">
    <location>
        <begin position="258"/>
        <end position="276"/>
    </location>
</feature>